<dbReference type="EMBL" id="CAJVPV010024179">
    <property type="protein sequence ID" value="CAG8725743.1"/>
    <property type="molecule type" value="Genomic_DNA"/>
</dbReference>
<organism evidence="1 2">
    <name type="scientific">Acaulospora morrowiae</name>
    <dbReference type="NCBI Taxonomy" id="94023"/>
    <lineage>
        <taxon>Eukaryota</taxon>
        <taxon>Fungi</taxon>
        <taxon>Fungi incertae sedis</taxon>
        <taxon>Mucoromycota</taxon>
        <taxon>Glomeromycotina</taxon>
        <taxon>Glomeromycetes</taxon>
        <taxon>Diversisporales</taxon>
        <taxon>Acaulosporaceae</taxon>
        <taxon>Acaulospora</taxon>
    </lineage>
</organism>
<protein>
    <submittedName>
        <fullName evidence="1">15419_t:CDS:1</fullName>
    </submittedName>
</protein>
<evidence type="ECO:0000313" key="2">
    <source>
        <dbReference type="Proteomes" id="UP000789342"/>
    </source>
</evidence>
<proteinExistence type="predicted"/>
<sequence length="42" mass="5100">RMRERNERIPDPGKWFGYVVVKDPPLYNKEGRKEPHRVGNFM</sequence>
<dbReference type="OrthoDB" id="10396771at2759"/>
<dbReference type="AlphaFoldDB" id="A0A9N9NDU7"/>
<feature type="non-terminal residue" evidence="1">
    <location>
        <position position="42"/>
    </location>
</feature>
<feature type="non-terminal residue" evidence="1">
    <location>
        <position position="1"/>
    </location>
</feature>
<evidence type="ECO:0000313" key="1">
    <source>
        <dbReference type="EMBL" id="CAG8725743.1"/>
    </source>
</evidence>
<name>A0A9N9NDU7_9GLOM</name>
<gene>
    <name evidence="1" type="ORF">AMORRO_LOCUS13643</name>
</gene>
<reference evidence="1" key="1">
    <citation type="submission" date="2021-06" db="EMBL/GenBank/DDBJ databases">
        <authorList>
            <person name="Kallberg Y."/>
            <person name="Tangrot J."/>
            <person name="Rosling A."/>
        </authorList>
    </citation>
    <scope>NUCLEOTIDE SEQUENCE</scope>
    <source>
        <strain evidence="1">CL551</strain>
    </source>
</reference>
<dbReference type="Proteomes" id="UP000789342">
    <property type="component" value="Unassembled WGS sequence"/>
</dbReference>
<keyword evidence="2" id="KW-1185">Reference proteome</keyword>
<accession>A0A9N9NDU7</accession>
<comment type="caution">
    <text evidence="1">The sequence shown here is derived from an EMBL/GenBank/DDBJ whole genome shotgun (WGS) entry which is preliminary data.</text>
</comment>